<evidence type="ECO:0000313" key="4">
    <source>
        <dbReference type="EMBL" id="KAG7354637.1"/>
    </source>
</evidence>
<keyword evidence="1" id="KW-0863">Zinc-finger</keyword>
<evidence type="ECO:0000256" key="1">
    <source>
        <dbReference type="PROSITE-ProRule" id="PRU00175"/>
    </source>
</evidence>
<name>A0A9K3L3E2_9STRA</name>
<feature type="compositionally biased region" description="Basic and acidic residues" evidence="2">
    <location>
        <begin position="419"/>
        <end position="436"/>
    </location>
</feature>
<reference evidence="4" key="2">
    <citation type="submission" date="2021-04" db="EMBL/GenBank/DDBJ databases">
        <authorList>
            <person name="Podell S."/>
        </authorList>
    </citation>
    <scope>NUCLEOTIDE SEQUENCE</scope>
    <source>
        <strain evidence="4">Hildebrandi</strain>
    </source>
</reference>
<gene>
    <name evidence="4" type="ORF">IV203_003993</name>
</gene>
<feature type="domain" description="RING-type" evidence="3">
    <location>
        <begin position="47"/>
        <end position="86"/>
    </location>
</feature>
<sequence length="436" mass="49614">MSTYSHQIPSASLSHRGFSPSSRCTAGRPPSSQLVTSQRQLSAPMRCNKCMNPLKGTIFLLKCDCLICEGCADPWLGQNNRCPCCSRPITSDKDLREFLITSQPQKETPKMTENELKKNLYQWVFVKRSPHARELTTIDIYRRLLLQHQKHKETTRFVLKQFLRNTNALTQRATQMQQGFQNYRQQDTARKQELHKYKGIVDSMDIKMKDLQRQLAERDNIIDQFRRMTSANKAAPRGAHVPSASSINNNTYHQVGGQSAPPSPSYRVDGRSSYADRSYENFSRPESALDPGMCNAPPSSQHPPPHQSSPHSQSYIDRRQRLPTPMPPSRHLHHHGQGIDQHRQRSSPSPQNPFERSIGEYARPAEDPSRGGTPMSHRYDRRQDHHSGSVAGTPRSTGSGGRIHYITKNTPYAFTGGAEKVRHRDNYSGGEQHRKW</sequence>
<evidence type="ECO:0000313" key="5">
    <source>
        <dbReference type="Proteomes" id="UP000693970"/>
    </source>
</evidence>
<dbReference type="EMBL" id="JAGRRH010000016">
    <property type="protein sequence ID" value="KAG7354637.1"/>
    <property type="molecule type" value="Genomic_DNA"/>
</dbReference>
<dbReference type="Proteomes" id="UP000693970">
    <property type="component" value="Unassembled WGS sequence"/>
</dbReference>
<dbReference type="OrthoDB" id="6105938at2759"/>
<feature type="region of interest" description="Disordered" evidence="2">
    <location>
        <begin position="416"/>
        <end position="436"/>
    </location>
</feature>
<dbReference type="PROSITE" id="PS50089">
    <property type="entry name" value="ZF_RING_2"/>
    <property type="match status" value="1"/>
</dbReference>
<protein>
    <recommendedName>
        <fullName evidence="3">RING-type domain-containing protein</fullName>
    </recommendedName>
</protein>
<comment type="caution">
    <text evidence="4">The sequence shown here is derived from an EMBL/GenBank/DDBJ whole genome shotgun (WGS) entry which is preliminary data.</text>
</comment>
<keyword evidence="1" id="KW-0862">Zinc</keyword>
<feature type="compositionally biased region" description="Polar residues" evidence="2">
    <location>
        <begin position="243"/>
        <end position="257"/>
    </location>
</feature>
<feature type="region of interest" description="Disordered" evidence="2">
    <location>
        <begin position="1"/>
        <end position="32"/>
    </location>
</feature>
<keyword evidence="1" id="KW-0479">Metal-binding</keyword>
<evidence type="ECO:0000256" key="2">
    <source>
        <dbReference type="SAM" id="MobiDB-lite"/>
    </source>
</evidence>
<feature type="region of interest" description="Disordered" evidence="2">
    <location>
        <begin position="231"/>
        <end position="404"/>
    </location>
</feature>
<dbReference type="InterPro" id="IPR001841">
    <property type="entry name" value="Znf_RING"/>
</dbReference>
<keyword evidence="5" id="KW-1185">Reference proteome</keyword>
<proteinExistence type="predicted"/>
<evidence type="ECO:0000259" key="3">
    <source>
        <dbReference type="PROSITE" id="PS50089"/>
    </source>
</evidence>
<reference evidence="4" key="1">
    <citation type="journal article" date="2021" name="Sci. Rep.">
        <title>Diploid genomic architecture of Nitzschia inconspicua, an elite biomass production diatom.</title>
        <authorList>
            <person name="Oliver A."/>
            <person name="Podell S."/>
            <person name="Pinowska A."/>
            <person name="Traller J.C."/>
            <person name="Smith S.R."/>
            <person name="McClure R."/>
            <person name="Beliaev A."/>
            <person name="Bohutskyi P."/>
            <person name="Hill E.A."/>
            <person name="Rabines A."/>
            <person name="Zheng H."/>
            <person name="Allen L.Z."/>
            <person name="Kuo A."/>
            <person name="Grigoriev I.V."/>
            <person name="Allen A.E."/>
            <person name="Hazlebeck D."/>
            <person name="Allen E.E."/>
        </authorList>
    </citation>
    <scope>NUCLEOTIDE SEQUENCE</scope>
    <source>
        <strain evidence="4">Hildebrandi</strain>
    </source>
</reference>
<dbReference type="GO" id="GO:0008270">
    <property type="term" value="F:zinc ion binding"/>
    <property type="evidence" value="ECO:0007669"/>
    <property type="project" value="UniProtKB-KW"/>
</dbReference>
<dbReference type="AlphaFoldDB" id="A0A9K3L3E2"/>
<organism evidence="4 5">
    <name type="scientific">Nitzschia inconspicua</name>
    <dbReference type="NCBI Taxonomy" id="303405"/>
    <lineage>
        <taxon>Eukaryota</taxon>
        <taxon>Sar</taxon>
        <taxon>Stramenopiles</taxon>
        <taxon>Ochrophyta</taxon>
        <taxon>Bacillariophyta</taxon>
        <taxon>Bacillariophyceae</taxon>
        <taxon>Bacillariophycidae</taxon>
        <taxon>Bacillariales</taxon>
        <taxon>Bacillariaceae</taxon>
        <taxon>Nitzschia</taxon>
    </lineage>
</organism>
<feature type="compositionally biased region" description="Basic and acidic residues" evidence="2">
    <location>
        <begin position="377"/>
        <end position="387"/>
    </location>
</feature>
<accession>A0A9K3L3E2</accession>